<evidence type="ECO:0000256" key="7">
    <source>
        <dbReference type="PROSITE-ProRule" id="PRU01091"/>
    </source>
</evidence>
<dbReference type="InterPro" id="IPR011006">
    <property type="entry name" value="CheY-like_superfamily"/>
</dbReference>
<evidence type="ECO:0000256" key="2">
    <source>
        <dbReference type="ARBA" id="ARBA00023012"/>
    </source>
</evidence>
<dbReference type="GO" id="GO:0006355">
    <property type="term" value="P:regulation of DNA-templated transcription"/>
    <property type="evidence" value="ECO:0007669"/>
    <property type="project" value="InterPro"/>
</dbReference>
<dbReference type="Proteomes" id="UP000614469">
    <property type="component" value="Unassembled WGS sequence"/>
</dbReference>
<feature type="domain" description="OmpR/PhoB-type" evidence="9">
    <location>
        <begin position="130"/>
        <end position="229"/>
    </location>
</feature>
<dbReference type="Gene3D" id="6.10.250.690">
    <property type="match status" value="1"/>
</dbReference>
<evidence type="ECO:0000313" key="11">
    <source>
        <dbReference type="Proteomes" id="UP000614469"/>
    </source>
</evidence>
<dbReference type="PROSITE" id="PS50110">
    <property type="entry name" value="RESPONSE_REGULATORY"/>
    <property type="match status" value="1"/>
</dbReference>
<evidence type="ECO:0000256" key="4">
    <source>
        <dbReference type="ARBA" id="ARBA00023125"/>
    </source>
</evidence>
<dbReference type="GO" id="GO:0032993">
    <property type="term" value="C:protein-DNA complex"/>
    <property type="evidence" value="ECO:0007669"/>
    <property type="project" value="TreeGrafter"/>
</dbReference>
<dbReference type="InterPro" id="IPR039420">
    <property type="entry name" value="WalR-like"/>
</dbReference>
<evidence type="ECO:0000256" key="1">
    <source>
        <dbReference type="ARBA" id="ARBA00022553"/>
    </source>
</evidence>
<evidence type="ECO:0000259" key="9">
    <source>
        <dbReference type="PROSITE" id="PS51755"/>
    </source>
</evidence>
<dbReference type="CDD" id="cd00383">
    <property type="entry name" value="trans_reg_C"/>
    <property type="match status" value="1"/>
</dbReference>
<feature type="DNA-binding region" description="OmpR/PhoB-type" evidence="7">
    <location>
        <begin position="130"/>
        <end position="229"/>
    </location>
</feature>
<feature type="domain" description="Response regulatory" evidence="8">
    <location>
        <begin position="4"/>
        <end position="117"/>
    </location>
</feature>
<evidence type="ECO:0000256" key="5">
    <source>
        <dbReference type="ARBA" id="ARBA00023163"/>
    </source>
</evidence>
<dbReference type="Gene3D" id="1.10.10.10">
    <property type="entry name" value="Winged helix-like DNA-binding domain superfamily/Winged helix DNA-binding domain"/>
    <property type="match status" value="1"/>
</dbReference>
<dbReference type="Gene3D" id="3.40.50.2300">
    <property type="match status" value="1"/>
</dbReference>
<dbReference type="InterPro" id="IPR036388">
    <property type="entry name" value="WH-like_DNA-bd_sf"/>
</dbReference>
<dbReference type="SUPFAM" id="SSF46894">
    <property type="entry name" value="C-terminal effector domain of the bipartite response regulators"/>
    <property type="match status" value="1"/>
</dbReference>
<feature type="modified residue" description="4-aspartylphosphate" evidence="6">
    <location>
        <position position="53"/>
    </location>
</feature>
<gene>
    <name evidence="10" type="ORF">H8E29_06280</name>
</gene>
<comment type="caution">
    <text evidence="10">The sequence shown here is derived from an EMBL/GenBank/DDBJ whole genome shotgun (WGS) entry which is preliminary data.</text>
</comment>
<dbReference type="GO" id="GO:0000156">
    <property type="term" value="F:phosphorelay response regulator activity"/>
    <property type="evidence" value="ECO:0007669"/>
    <property type="project" value="TreeGrafter"/>
</dbReference>
<dbReference type="SMART" id="SM00448">
    <property type="entry name" value="REC"/>
    <property type="match status" value="1"/>
</dbReference>
<protein>
    <submittedName>
        <fullName evidence="10">Response regulator transcription factor</fullName>
    </submittedName>
</protein>
<dbReference type="InterPro" id="IPR001789">
    <property type="entry name" value="Sig_transdc_resp-reg_receiver"/>
</dbReference>
<evidence type="ECO:0000313" key="10">
    <source>
        <dbReference type="EMBL" id="MBC8334852.1"/>
    </source>
</evidence>
<evidence type="ECO:0000259" key="8">
    <source>
        <dbReference type="PROSITE" id="PS50110"/>
    </source>
</evidence>
<keyword evidence="2" id="KW-0902">Two-component regulatory system</keyword>
<dbReference type="EMBL" id="JACNJN010000082">
    <property type="protein sequence ID" value="MBC8334852.1"/>
    <property type="molecule type" value="Genomic_DNA"/>
</dbReference>
<reference evidence="10 11" key="1">
    <citation type="submission" date="2020-08" db="EMBL/GenBank/DDBJ databases">
        <title>Bridging the membrane lipid divide: bacteria of the FCB group superphylum have the potential to synthesize archaeal ether lipids.</title>
        <authorList>
            <person name="Villanueva L."/>
            <person name="Von Meijenfeldt F.A.B."/>
            <person name="Westbye A.B."/>
            <person name="Yadav S."/>
            <person name="Hopmans E.C."/>
            <person name="Dutilh B.E."/>
            <person name="Sinninghe Damste J.S."/>
        </authorList>
    </citation>
    <scope>NUCLEOTIDE SEQUENCE [LARGE SCALE GENOMIC DNA]</scope>
    <source>
        <strain evidence="10">NIOZ-UU36</strain>
    </source>
</reference>
<dbReference type="PROSITE" id="PS51755">
    <property type="entry name" value="OMPR_PHOB"/>
    <property type="match status" value="1"/>
</dbReference>
<keyword evidence="4 7" id="KW-0238">DNA-binding</keyword>
<name>A0A8J6NJL3_9CHLR</name>
<dbReference type="SMART" id="SM00862">
    <property type="entry name" value="Trans_reg_C"/>
    <property type="match status" value="1"/>
</dbReference>
<evidence type="ECO:0000256" key="6">
    <source>
        <dbReference type="PROSITE-ProRule" id="PRU00169"/>
    </source>
</evidence>
<dbReference type="PANTHER" id="PTHR48111:SF1">
    <property type="entry name" value="TWO-COMPONENT RESPONSE REGULATOR ORR33"/>
    <property type="match status" value="1"/>
</dbReference>
<keyword evidence="3" id="KW-0805">Transcription regulation</keyword>
<dbReference type="Pfam" id="PF00486">
    <property type="entry name" value="Trans_reg_C"/>
    <property type="match status" value="1"/>
</dbReference>
<organism evidence="10 11">
    <name type="scientific">Candidatus Desulfolinea nitratireducens</name>
    <dbReference type="NCBI Taxonomy" id="2841698"/>
    <lineage>
        <taxon>Bacteria</taxon>
        <taxon>Bacillati</taxon>
        <taxon>Chloroflexota</taxon>
        <taxon>Anaerolineae</taxon>
        <taxon>Anaerolineales</taxon>
        <taxon>Anaerolineales incertae sedis</taxon>
        <taxon>Candidatus Desulfolinea</taxon>
    </lineage>
</organism>
<dbReference type="PANTHER" id="PTHR48111">
    <property type="entry name" value="REGULATOR OF RPOS"/>
    <property type="match status" value="1"/>
</dbReference>
<dbReference type="GO" id="GO:0005829">
    <property type="term" value="C:cytosol"/>
    <property type="evidence" value="ECO:0007669"/>
    <property type="project" value="TreeGrafter"/>
</dbReference>
<keyword evidence="5" id="KW-0804">Transcription</keyword>
<proteinExistence type="predicted"/>
<dbReference type="InterPro" id="IPR001867">
    <property type="entry name" value="OmpR/PhoB-type_DNA-bd"/>
</dbReference>
<dbReference type="InterPro" id="IPR016032">
    <property type="entry name" value="Sig_transdc_resp-reg_C-effctor"/>
</dbReference>
<dbReference type="FunFam" id="1.10.10.10:FF:000018">
    <property type="entry name" value="DNA-binding response regulator ResD"/>
    <property type="match status" value="1"/>
</dbReference>
<dbReference type="GO" id="GO:0000976">
    <property type="term" value="F:transcription cis-regulatory region binding"/>
    <property type="evidence" value="ECO:0007669"/>
    <property type="project" value="TreeGrafter"/>
</dbReference>
<dbReference type="AlphaFoldDB" id="A0A8J6NJL3"/>
<evidence type="ECO:0000256" key="3">
    <source>
        <dbReference type="ARBA" id="ARBA00023015"/>
    </source>
</evidence>
<accession>A0A8J6NJL3</accession>
<sequence length="232" mass="25961">MPGKIILIDDDALFRRSLSFHLAQAGYDVQTAASAEDGLIFTREEPVDLILLDIGLPGMDGLEALRHFNDQVGVPVIFLTARRRELDEILGLELGADDYITKPFETSVLLARVKAVLRRSHKKQQVITTPEAFSAGDIDIDPRSHTVKLKGIPIELTPTEFKLLNTLAQQPGHVFSADDLLRKVWGIEYVGQPQVVYVHIRALRTKLEKNPNRPQRVLTVRGVGYKLVPQEV</sequence>
<dbReference type="Pfam" id="PF00072">
    <property type="entry name" value="Response_reg"/>
    <property type="match status" value="1"/>
</dbReference>
<dbReference type="SUPFAM" id="SSF52172">
    <property type="entry name" value="CheY-like"/>
    <property type="match status" value="1"/>
</dbReference>
<keyword evidence="1 6" id="KW-0597">Phosphoprotein</keyword>